<gene>
    <name evidence="1" type="ORF">EAH77_15675</name>
</gene>
<evidence type="ECO:0000313" key="2">
    <source>
        <dbReference type="Proteomes" id="UP000317663"/>
    </source>
</evidence>
<dbReference type="AlphaFoldDB" id="A0A502GDL0"/>
<proteinExistence type="predicted"/>
<sequence length="181" mass="20630">MNAIIASIKSAIIAPVKYSFGDINTIARWQNYNRSSRYTGDLKDVADHFPDFRTTDVKYLFRYLDLPDSYMEKLENDALQGGLESWTKSLETAQEFAKLSAKANGESKGNRIILKVSVDELQVLLDLDSMHRDPDFKTAIKYYENQGKEFDPGLGFKSNQQEVIAKSTILARKHIIERLNS</sequence>
<dbReference type="EMBL" id="RCZD01000008">
    <property type="protein sequence ID" value="TPG60005.1"/>
    <property type="molecule type" value="Genomic_DNA"/>
</dbReference>
<organism evidence="1 2">
    <name type="scientific">Ewingella americana</name>
    <dbReference type="NCBI Taxonomy" id="41202"/>
    <lineage>
        <taxon>Bacteria</taxon>
        <taxon>Pseudomonadati</taxon>
        <taxon>Pseudomonadota</taxon>
        <taxon>Gammaproteobacteria</taxon>
        <taxon>Enterobacterales</taxon>
        <taxon>Yersiniaceae</taxon>
        <taxon>Ewingella</taxon>
    </lineage>
</organism>
<accession>A0A502GDL0</accession>
<keyword evidence="2" id="KW-1185">Reference proteome</keyword>
<evidence type="ECO:0000313" key="1">
    <source>
        <dbReference type="EMBL" id="TPG60005.1"/>
    </source>
</evidence>
<name>A0A502GDL0_9GAMM</name>
<dbReference type="Proteomes" id="UP000317663">
    <property type="component" value="Unassembled WGS sequence"/>
</dbReference>
<dbReference type="RefSeq" id="WP_140473733.1">
    <property type="nucleotide sequence ID" value="NZ_RCZD01000008.1"/>
</dbReference>
<reference evidence="1 2" key="1">
    <citation type="journal article" date="2019" name="Environ. Microbiol.">
        <title>Species interactions and distinct microbial communities in high Arctic permafrost affected cryosols are associated with the CH4 and CO2 gas fluxes.</title>
        <authorList>
            <person name="Altshuler I."/>
            <person name="Hamel J."/>
            <person name="Turney S."/>
            <person name="Magnuson E."/>
            <person name="Levesque R."/>
            <person name="Greer C."/>
            <person name="Whyte L.G."/>
        </authorList>
    </citation>
    <scope>NUCLEOTIDE SEQUENCE [LARGE SCALE GENOMIC DNA]</scope>
    <source>
        <strain evidence="1 2">E4</strain>
    </source>
</reference>
<comment type="caution">
    <text evidence="1">The sequence shown here is derived from an EMBL/GenBank/DDBJ whole genome shotgun (WGS) entry which is preliminary data.</text>
</comment>
<protein>
    <submittedName>
        <fullName evidence="1">Uncharacterized protein</fullName>
    </submittedName>
</protein>